<dbReference type="PANTHER" id="PTHR35348:SF1">
    <property type="entry name" value="TESTIS, PROSTATE AND PLACENTA-EXPRESSED PROTEIN"/>
    <property type="match status" value="1"/>
</dbReference>
<dbReference type="AlphaFoldDB" id="A0A7R9J956"/>
<protein>
    <submittedName>
        <fullName evidence="1">(California timema) hypothetical protein</fullName>
    </submittedName>
</protein>
<proteinExistence type="predicted"/>
<dbReference type="EMBL" id="OE182836">
    <property type="protein sequence ID" value="CAD7575012.1"/>
    <property type="molecule type" value="Genomic_DNA"/>
</dbReference>
<name>A0A7R9J956_TIMCA</name>
<dbReference type="PANTHER" id="PTHR35348">
    <property type="entry name" value="TESTIS, PROSTATE AND PLACENTA-EXPRESSED PROTEIN"/>
    <property type="match status" value="1"/>
</dbReference>
<dbReference type="InterPro" id="IPR034584">
    <property type="entry name" value="SPMIP8"/>
</dbReference>
<gene>
    <name evidence="1" type="ORF">TCMB3V08_LOCUS7612</name>
</gene>
<dbReference type="Pfam" id="PF22574">
    <property type="entry name" value="SPMIP8"/>
    <property type="match status" value="1"/>
</dbReference>
<organism evidence="1">
    <name type="scientific">Timema californicum</name>
    <name type="common">California timema</name>
    <name type="synonym">Walking stick</name>
    <dbReference type="NCBI Taxonomy" id="61474"/>
    <lineage>
        <taxon>Eukaryota</taxon>
        <taxon>Metazoa</taxon>
        <taxon>Ecdysozoa</taxon>
        <taxon>Arthropoda</taxon>
        <taxon>Hexapoda</taxon>
        <taxon>Insecta</taxon>
        <taxon>Pterygota</taxon>
        <taxon>Neoptera</taxon>
        <taxon>Polyneoptera</taxon>
        <taxon>Phasmatodea</taxon>
        <taxon>Timematodea</taxon>
        <taxon>Timematoidea</taxon>
        <taxon>Timematidae</taxon>
        <taxon>Timema</taxon>
    </lineage>
</organism>
<evidence type="ECO:0000313" key="1">
    <source>
        <dbReference type="EMBL" id="CAD7575012.1"/>
    </source>
</evidence>
<sequence>MPHNACATTISWVNFTSTQLTNNNMSYTKRKLPRVKLAAVKKSLYNPYLPTFRAVEMNSTLGKLHDEHCRTTVPEGVANMPREILYQYHPPQHYVSGFDILPEYHKSLMESSEMKRLSFLENRHLASKWEEFKRGLPLADKRIVNLPISRNFHFKNCYVQYLNTDASSSWRMHLKPGPGLDGQTQLPIPADHQQCYRLV</sequence>
<accession>A0A7R9J956</accession>
<reference evidence="1" key="1">
    <citation type="submission" date="2020-11" db="EMBL/GenBank/DDBJ databases">
        <authorList>
            <person name="Tran Van P."/>
        </authorList>
    </citation>
    <scope>NUCLEOTIDE SEQUENCE</scope>
</reference>